<evidence type="ECO:0000313" key="3">
    <source>
        <dbReference type="Proteomes" id="UP001152622"/>
    </source>
</evidence>
<feature type="region of interest" description="Disordered" evidence="1">
    <location>
        <begin position="127"/>
        <end position="148"/>
    </location>
</feature>
<keyword evidence="3" id="KW-1185">Reference proteome</keyword>
<dbReference type="Proteomes" id="UP001152622">
    <property type="component" value="Chromosome 10"/>
</dbReference>
<feature type="compositionally biased region" description="Polar residues" evidence="1">
    <location>
        <begin position="130"/>
        <end position="142"/>
    </location>
</feature>
<comment type="caution">
    <text evidence="2">The sequence shown here is derived from an EMBL/GenBank/DDBJ whole genome shotgun (WGS) entry which is preliminary data.</text>
</comment>
<sequence length="184" mass="20856">MEYTELTKEYDVLLKEHIELKRTIKYLKKENVYLKATREAMKSKHRTAHGFPLPNPECRAEGLSNLQLMYGAFKLYQAEKERTMRGGFEPTQPSPAREDFSEGLEQAHAQSPVPLHEDVERLQQDAAHTGTGTTDSVSQGATAASEDRSWAPLRCVGRLLNRCKSILFNKGKDRKLMATPNPPR</sequence>
<protein>
    <submittedName>
        <fullName evidence="2">Uncharacterized protein</fullName>
    </submittedName>
</protein>
<feature type="region of interest" description="Disordered" evidence="1">
    <location>
        <begin position="84"/>
        <end position="112"/>
    </location>
</feature>
<reference evidence="2" key="1">
    <citation type="journal article" date="2023" name="Science">
        <title>Genome structures resolve the early diversification of teleost fishes.</title>
        <authorList>
            <person name="Parey E."/>
            <person name="Louis A."/>
            <person name="Montfort J."/>
            <person name="Bouchez O."/>
            <person name="Roques C."/>
            <person name="Iampietro C."/>
            <person name="Lluch J."/>
            <person name="Castinel A."/>
            <person name="Donnadieu C."/>
            <person name="Desvignes T."/>
            <person name="Floi Bucao C."/>
            <person name="Jouanno E."/>
            <person name="Wen M."/>
            <person name="Mejri S."/>
            <person name="Dirks R."/>
            <person name="Jansen H."/>
            <person name="Henkel C."/>
            <person name="Chen W.J."/>
            <person name="Zahm M."/>
            <person name="Cabau C."/>
            <person name="Klopp C."/>
            <person name="Thompson A.W."/>
            <person name="Robinson-Rechavi M."/>
            <person name="Braasch I."/>
            <person name="Lecointre G."/>
            <person name="Bobe J."/>
            <person name="Postlethwait J.H."/>
            <person name="Berthelot C."/>
            <person name="Roest Crollius H."/>
            <person name="Guiguen Y."/>
        </authorList>
    </citation>
    <scope>NUCLEOTIDE SEQUENCE</scope>
    <source>
        <strain evidence="2">WJC10195</strain>
    </source>
</reference>
<gene>
    <name evidence="2" type="ORF">SKAU_G00263530</name>
</gene>
<name>A0A9Q1EZ54_SYNKA</name>
<evidence type="ECO:0000256" key="1">
    <source>
        <dbReference type="SAM" id="MobiDB-lite"/>
    </source>
</evidence>
<proteinExistence type="predicted"/>
<evidence type="ECO:0000313" key="2">
    <source>
        <dbReference type="EMBL" id="KAJ8347764.1"/>
    </source>
</evidence>
<organism evidence="2 3">
    <name type="scientific">Synaphobranchus kaupii</name>
    <name type="common">Kaup's arrowtooth eel</name>
    <dbReference type="NCBI Taxonomy" id="118154"/>
    <lineage>
        <taxon>Eukaryota</taxon>
        <taxon>Metazoa</taxon>
        <taxon>Chordata</taxon>
        <taxon>Craniata</taxon>
        <taxon>Vertebrata</taxon>
        <taxon>Euteleostomi</taxon>
        <taxon>Actinopterygii</taxon>
        <taxon>Neopterygii</taxon>
        <taxon>Teleostei</taxon>
        <taxon>Anguilliformes</taxon>
        <taxon>Synaphobranchidae</taxon>
        <taxon>Synaphobranchus</taxon>
    </lineage>
</organism>
<dbReference type="EMBL" id="JAINUF010000010">
    <property type="protein sequence ID" value="KAJ8347764.1"/>
    <property type="molecule type" value="Genomic_DNA"/>
</dbReference>
<accession>A0A9Q1EZ54</accession>
<dbReference type="AlphaFoldDB" id="A0A9Q1EZ54"/>